<feature type="transmembrane region" description="Helical" evidence="7">
    <location>
        <begin position="106"/>
        <end position="130"/>
    </location>
</feature>
<dbReference type="EMBL" id="BNJK01000001">
    <property type="protein sequence ID" value="GHO93055.1"/>
    <property type="molecule type" value="Genomic_DNA"/>
</dbReference>
<evidence type="ECO:0000256" key="7">
    <source>
        <dbReference type="RuleBase" id="RU363032"/>
    </source>
</evidence>
<keyword evidence="3" id="KW-1003">Cell membrane</keyword>
<feature type="transmembrane region" description="Helical" evidence="7">
    <location>
        <begin position="218"/>
        <end position="240"/>
    </location>
</feature>
<comment type="subcellular location">
    <subcellularLocation>
        <location evidence="1 7">Cell membrane</location>
        <topology evidence="1 7">Multi-pass membrane protein</topology>
    </subcellularLocation>
</comment>
<name>A0A8J3N2C4_9CHLR</name>
<dbReference type="Gene3D" id="1.10.3720.10">
    <property type="entry name" value="MetI-like"/>
    <property type="match status" value="1"/>
</dbReference>
<accession>A0A8J3N2C4</accession>
<comment type="caution">
    <text evidence="10">The sequence shown here is derived from an EMBL/GenBank/DDBJ whole genome shotgun (WGS) entry which is preliminary data.</text>
</comment>
<dbReference type="InterPro" id="IPR035906">
    <property type="entry name" value="MetI-like_sf"/>
</dbReference>
<keyword evidence="5 7" id="KW-1133">Transmembrane helix</keyword>
<evidence type="ECO:0000313" key="11">
    <source>
        <dbReference type="Proteomes" id="UP000597444"/>
    </source>
</evidence>
<dbReference type="GO" id="GO:0055085">
    <property type="term" value="P:transmembrane transport"/>
    <property type="evidence" value="ECO:0007669"/>
    <property type="project" value="InterPro"/>
</dbReference>
<keyword evidence="4 7" id="KW-0812">Transmembrane</keyword>
<keyword evidence="2 7" id="KW-0813">Transport</keyword>
<evidence type="ECO:0000256" key="8">
    <source>
        <dbReference type="SAM" id="MobiDB-lite"/>
    </source>
</evidence>
<dbReference type="PROSITE" id="PS50928">
    <property type="entry name" value="ABC_TM1"/>
    <property type="match status" value="1"/>
</dbReference>
<feature type="transmembrane region" description="Helical" evidence="7">
    <location>
        <begin position="46"/>
        <end position="67"/>
    </location>
</feature>
<reference evidence="10" key="1">
    <citation type="submission" date="2020-10" db="EMBL/GenBank/DDBJ databases">
        <title>Taxonomic study of unclassified bacteria belonging to the class Ktedonobacteria.</title>
        <authorList>
            <person name="Yabe S."/>
            <person name="Wang C.M."/>
            <person name="Zheng Y."/>
            <person name="Sakai Y."/>
            <person name="Cavaletti L."/>
            <person name="Monciardini P."/>
            <person name="Donadio S."/>
        </authorList>
    </citation>
    <scope>NUCLEOTIDE SEQUENCE</scope>
    <source>
        <strain evidence="10">ID150040</strain>
    </source>
</reference>
<dbReference type="PANTHER" id="PTHR43744:SF12">
    <property type="entry name" value="ABC TRANSPORTER PERMEASE PROTEIN MG189-RELATED"/>
    <property type="match status" value="1"/>
</dbReference>
<feature type="transmembrane region" description="Helical" evidence="7">
    <location>
        <begin position="142"/>
        <end position="164"/>
    </location>
</feature>
<gene>
    <name evidence="10" type="ORF">KSF_031030</name>
</gene>
<organism evidence="10 11">
    <name type="scientific">Reticulibacter mediterranei</name>
    <dbReference type="NCBI Taxonomy" id="2778369"/>
    <lineage>
        <taxon>Bacteria</taxon>
        <taxon>Bacillati</taxon>
        <taxon>Chloroflexota</taxon>
        <taxon>Ktedonobacteria</taxon>
        <taxon>Ktedonobacterales</taxon>
        <taxon>Reticulibacteraceae</taxon>
        <taxon>Reticulibacter</taxon>
    </lineage>
</organism>
<keyword evidence="11" id="KW-1185">Reference proteome</keyword>
<feature type="region of interest" description="Disordered" evidence="8">
    <location>
        <begin position="1"/>
        <end position="29"/>
    </location>
</feature>
<evidence type="ECO:0000256" key="1">
    <source>
        <dbReference type="ARBA" id="ARBA00004651"/>
    </source>
</evidence>
<dbReference type="AlphaFoldDB" id="A0A8J3N2C4"/>
<dbReference type="PANTHER" id="PTHR43744">
    <property type="entry name" value="ABC TRANSPORTER PERMEASE PROTEIN MG189-RELATED-RELATED"/>
    <property type="match status" value="1"/>
</dbReference>
<feature type="domain" description="ABC transmembrane type-1" evidence="9">
    <location>
        <begin position="107"/>
        <end position="297"/>
    </location>
</feature>
<proteinExistence type="inferred from homology"/>
<dbReference type="RefSeq" id="WP_220203860.1">
    <property type="nucleotide sequence ID" value="NZ_BNJK01000001.1"/>
</dbReference>
<dbReference type="GO" id="GO:0005886">
    <property type="term" value="C:plasma membrane"/>
    <property type="evidence" value="ECO:0007669"/>
    <property type="project" value="UniProtKB-SubCell"/>
</dbReference>
<evidence type="ECO:0000256" key="4">
    <source>
        <dbReference type="ARBA" id="ARBA00022692"/>
    </source>
</evidence>
<dbReference type="Pfam" id="PF00528">
    <property type="entry name" value="BPD_transp_1"/>
    <property type="match status" value="1"/>
</dbReference>
<evidence type="ECO:0000256" key="6">
    <source>
        <dbReference type="ARBA" id="ARBA00023136"/>
    </source>
</evidence>
<dbReference type="SUPFAM" id="SSF161098">
    <property type="entry name" value="MetI-like"/>
    <property type="match status" value="1"/>
</dbReference>
<protein>
    <submittedName>
        <fullName evidence="10">Sugar ABC transporter permease</fullName>
    </submittedName>
</protein>
<evidence type="ECO:0000256" key="5">
    <source>
        <dbReference type="ARBA" id="ARBA00022989"/>
    </source>
</evidence>
<comment type="similarity">
    <text evidence="7">Belongs to the binding-protein-dependent transport system permease family.</text>
</comment>
<dbReference type="InterPro" id="IPR000515">
    <property type="entry name" value="MetI-like"/>
</dbReference>
<dbReference type="Proteomes" id="UP000597444">
    <property type="component" value="Unassembled WGS sequence"/>
</dbReference>
<evidence type="ECO:0000256" key="3">
    <source>
        <dbReference type="ARBA" id="ARBA00022475"/>
    </source>
</evidence>
<evidence type="ECO:0000259" key="9">
    <source>
        <dbReference type="PROSITE" id="PS50928"/>
    </source>
</evidence>
<feature type="transmembrane region" description="Helical" evidence="7">
    <location>
        <begin position="275"/>
        <end position="296"/>
    </location>
</feature>
<dbReference type="CDD" id="cd06261">
    <property type="entry name" value="TM_PBP2"/>
    <property type="match status" value="1"/>
</dbReference>
<feature type="transmembrane region" description="Helical" evidence="7">
    <location>
        <begin position="176"/>
        <end position="197"/>
    </location>
</feature>
<sequence length="311" mass="35241">MLSRQQKSPQPPFTPGDSSLNTHTGPSKLDKDLYERGRLFQRLSMVITYVILIVAAFIVLLPFAWLISASLKTTGQYYASPIQWIPNPFVWSNYAEAFGVYSFARYILNSVFLALYAMVVNTIVSSLVAFGFARFKFPGRSFLFVLMLSTLMLPSQALTIPLYITFKNFGWIDTFLPIMVPQLFGSAFNIFLFRQFFMDLPRELDEAARLDGCSNLRIWWNIILPQSKPVFIVVAIFTFLSSWRDAWNPLVYLSSQGNRTIPLGLLYFSNGYTTVYPQMMAATVVALAVPVILYAIGQRYIDSGVAIAEIK</sequence>
<keyword evidence="6 7" id="KW-0472">Membrane</keyword>
<evidence type="ECO:0000313" key="10">
    <source>
        <dbReference type="EMBL" id="GHO93055.1"/>
    </source>
</evidence>
<feature type="compositionally biased region" description="Polar residues" evidence="8">
    <location>
        <begin position="16"/>
        <end position="25"/>
    </location>
</feature>
<evidence type="ECO:0000256" key="2">
    <source>
        <dbReference type="ARBA" id="ARBA00022448"/>
    </source>
</evidence>